<dbReference type="Proteomes" id="UP001054857">
    <property type="component" value="Unassembled WGS sequence"/>
</dbReference>
<proteinExistence type="predicted"/>
<evidence type="ECO:0000313" key="2">
    <source>
        <dbReference type="EMBL" id="GFR52375.1"/>
    </source>
</evidence>
<keyword evidence="3" id="KW-1185">Reference proteome</keyword>
<organism evidence="2 3">
    <name type="scientific">Astrephomene gubernaculifera</name>
    <dbReference type="NCBI Taxonomy" id="47775"/>
    <lineage>
        <taxon>Eukaryota</taxon>
        <taxon>Viridiplantae</taxon>
        <taxon>Chlorophyta</taxon>
        <taxon>core chlorophytes</taxon>
        <taxon>Chlorophyceae</taxon>
        <taxon>CS clade</taxon>
        <taxon>Chlamydomonadales</taxon>
        <taxon>Astrephomenaceae</taxon>
        <taxon>Astrephomene</taxon>
    </lineage>
</organism>
<dbReference type="AlphaFoldDB" id="A0AAD3E294"/>
<accession>A0AAD3E294</accession>
<dbReference type="EMBL" id="BMAR01000062">
    <property type="protein sequence ID" value="GFR52375.1"/>
    <property type="molecule type" value="Genomic_DNA"/>
</dbReference>
<evidence type="ECO:0000256" key="1">
    <source>
        <dbReference type="SAM" id="MobiDB-lite"/>
    </source>
</evidence>
<gene>
    <name evidence="2" type="ORF">Agub_g14936</name>
</gene>
<comment type="caution">
    <text evidence="2">The sequence shown here is derived from an EMBL/GenBank/DDBJ whole genome shotgun (WGS) entry which is preliminary data.</text>
</comment>
<reference evidence="2 3" key="1">
    <citation type="journal article" date="2021" name="Sci. Rep.">
        <title>Genome sequencing of the multicellular alga Astrephomene provides insights into convergent evolution of germ-soma differentiation.</title>
        <authorList>
            <person name="Yamashita S."/>
            <person name="Yamamoto K."/>
            <person name="Matsuzaki R."/>
            <person name="Suzuki S."/>
            <person name="Yamaguchi H."/>
            <person name="Hirooka S."/>
            <person name="Minakuchi Y."/>
            <person name="Miyagishima S."/>
            <person name="Kawachi M."/>
            <person name="Toyoda A."/>
            <person name="Nozaki H."/>
        </authorList>
    </citation>
    <scope>NUCLEOTIDE SEQUENCE [LARGE SCALE GENOMIC DNA]</scope>
    <source>
        <strain evidence="2 3">NIES-4017</strain>
    </source>
</reference>
<name>A0AAD3E294_9CHLO</name>
<feature type="region of interest" description="Disordered" evidence="1">
    <location>
        <begin position="48"/>
        <end position="83"/>
    </location>
</feature>
<protein>
    <submittedName>
        <fullName evidence="2">Uncharacterized protein</fullName>
    </submittedName>
</protein>
<feature type="compositionally biased region" description="Pro residues" evidence="1">
    <location>
        <begin position="64"/>
        <end position="75"/>
    </location>
</feature>
<feature type="region of interest" description="Disordered" evidence="1">
    <location>
        <begin position="1"/>
        <end position="30"/>
    </location>
</feature>
<feature type="compositionally biased region" description="Low complexity" evidence="1">
    <location>
        <begin position="54"/>
        <end position="63"/>
    </location>
</feature>
<sequence length="187" mass="20232">MTTSVKHLSGRHAPAQFRRRTLGAFGRPTSRAGTCVISRASYDVDVEPIPLRAPSSGPSRFGGSPPPPPPPPPPQKTGLQPPSRREMLFGFLGLGMGVAGTYAYDNRPIDKAEIDERLTELMDELLDDEALLNVLGEEIMLNKNMQDEEDAVRMLKGLEAIEEQLNKVPTVEELEAAAAAAEASGKQ</sequence>
<dbReference type="SUPFAM" id="SSF101447">
    <property type="entry name" value="Formin homology 2 domain (FH2 domain)"/>
    <property type="match status" value="1"/>
</dbReference>
<evidence type="ECO:0000313" key="3">
    <source>
        <dbReference type="Proteomes" id="UP001054857"/>
    </source>
</evidence>